<dbReference type="AlphaFoldDB" id="A0A1S3TBA2"/>
<dbReference type="PROSITE" id="PS51294">
    <property type="entry name" value="HTH_MYB"/>
    <property type="match status" value="2"/>
</dbReference>
<dbReference type="InterPro" id="IPR053106">
    <property type="entry name" value="Plant_Male-Germline_Reg_TFs"/>
</dbReference>
<evidence type="ECO:0000259" key="4">
    <source>
        <dbReference type="PROSITE" id="PS51294"/>
    </source>
</evidence>
<organism evidence="5 6">
    <name type="scientific">Vigna radiata var. radiata</name>
    <name type="common">Mung bean</name>
    <name type="synonym">Phaseolus aureus</name>
    <dbReference type="NCBI Taxonomy" id="3916"/>
    <lineage>
        <taxon>Eukaryota</taxon>
        <taxon>Viridiplantae</taxon>
        <taxon>Streptophyta</taxon>
        <taxon>Embryophyta</taxon>
        <taxon>Tracheophyta</taxon>
        <taxon>Spermatophyta</taxon>
        <taxon>Magnoliopsida</taxon>
        <taxon>eudicotyledons</taxon>
        <taxon>Gunneridae</taxon>
        <taxon>Pentapetalae</taxon>
        <taxon>rosids</taxon>
        <taxon>fabids</taxon>
        <taxon>Fabales</taxon>
        <taxon>Fabaceae</taxon>
        <taxon>Papilionoideae</taxon>
        <taxon>50 kb inversion clade</taxon>
        <taxon>NPAAA clade</taxon>
        <taxon>indigoferoid/millettioid clade</taxon>
        <taxon>Phaseoleae</taxon>
        <taxon>Vigna</taxon>
    </lineage>
</organism>
<gene>
    <name evidence="6" type="primary">LOC106753707</name>
</gene>
<dbReference type="GO" id="GO:0005634">
    <property type="term" value="C:nucleus"/>
    <property type="evidence" value="ECO:0007669"/>
    <property type="project" value="UniProtKB-SubCell"/>
</dbReference>
<evidence type="ECO:0000313" key="6">
    <source>
        <dbReference type="RefSeq" id="XP_014491051.2"/>
    </source>
</evidence>
<protein>
    <submittedName>
        <fullName evidence="6">Transcription factor DUO1</fullName>
    </submittedName>
</protein>
<dbReference type="Proteomes" id="UP000087766">
    <property type="component" value="Chromosome 2"/>
</dbReference>
<proteinExistence type="predicted"/>
<sequence>MEILLERGCVKKPRWSREEDEVLRDHVKENGARNWSIVSKRLCQRTGKSCRHRWFNKLKPNLKTGKFSAEEEKSVIEKQKQFGNKWATIAKDLPGRTDNDVKNFWSSRRKRLERMLQKSKGKTPLTQVLAEKAPPCSSNSQQMENDFMNAVEVEATRLHTIPSFESSLGYNFPLLPEPLIDFPVFPEYRDLVLETFDLNFIDGFVENICQYFE</sequence>
<dbReference type="PANTHER" id="PTHR47996">
    <property type="entry name" value="TRANSCRIPTION FACTOR DUO1"/>
    <property type="match status" value="1"/>
</dbReference>
<feature type="domain" description="HTH myb-type" evidence="4">
    <location>
        <begin position="10"/>
        <end position="62"/>
    </location>
</feature>
<evidence type="ECO:0000256" key="2">
    <source>
        <dbReference type="ARBA" id="ARBA00023242"/>
    </source>
</evidence>
<evidence type="ECO:0000259" key="3">
    <source>
        <dbReference type="PROSITE" id="PS50090"/>
    </source>
</evidence>
<keyword evidence="5" id="KW-1185">Reference proteome</keyword>
<name>A0A1S3TBA2_VIGRR</name>
<keyword evidence="2" id="KW-0539">Nucleus</keyword>
<dbReference type="GeneID" id="106753707"/>
<reference evidence="5" key="1">
    <citation type="journal article" date="2014" name="Nat. Commun.">
        <title>Genome sequence of mungbean and insights into evolution within Vigna species.</title>
        <authorList>
            <person name="Kang Y.J."/>
            <person name="Kim S.K."/>
            <person name="Kim M.Y."/>
            <person name="Lestari P."/>
            <person name="Kim K.H."/>
            <person name="Ha B.K."/>
            <person name="Jun T.H."/>
            <person name="Hwang W.J."/>
            <person name="Lee T."/>
            <person name="Lee J."/>
            <person name="Shim S."/>
            <person name="Yoon M.Y."/>
            <person name="Jang Y.E."/>
            <person name="Han K.S."/>
            <person name="Taeprayoon P."/>
            <person name="Yoon N."/>
            <person name="Somta P."/>
            <person name="Tanya P."/>
            <person name="Kim K.S."/>
            <person name="Gwag J.G."/>
            <person name="Moon J.K."/>
            <person name="Lee Y.H."/>
            <person name="Park B.S."/>
            <person name="Bombarely A."/>
            <person name="Doyle J.J."/>
            <person name="Jackson S.A."/>
            <person name="Schafleitner R."/>
            <person name="Srinives P."/>
            <person name="Varshney R.K."/>
            <person name="Lee S.H."/>
        </authorList>
    </citation>
    <scope>NUCLEOTIDE SEQUENCE [LARGE SCALE GENOMIC DNA]</scope>
    <source>
        <strain evidence="5">cv. VC1973A</strain>
    </source>
</reference>
<dbReference type="SMR" id="A0A1S3TBA2"/>
<dbReference type="KEGG" id="vra:106753707"/>
<dbReference type="SMART" id="SM00717">
    <property type="entry name" value="SANT"/>
    <property type="match status" value="2"/>
</dbReference>
<dbReference type="PROSITE" id="PS50090">
    <property type="entry name" value="MYB_LIKE"/>
    <property type="match status" value="2"/>
</dbReference>
<dbReference type="Gene3D" id="1.10.10.60">
    <property type="entry name" value="Homeodomain-like"/>
    <property type="match status" value="2"/>
</dbReference>
<feature type="domain" description="Myb-like" evidence="3">
    <location>
        <begin position="59"/>
        <end position="109"/>
    </location>
</feature>
<dbReference type="PANTHER" id="PTHR47996:SF3">
    <property type="entry name" value="TRANSCRIPTION FACTOR DUO1"/>
    <property type="match status" value="1"/>
</dbReference>
<dbReference type="InterPro" id="IPR001005">
    <property type="entry name" value="SANT/Myb"/>
</dbReference>
<dbReference type="SUPFAM" id="SSF46689">
    <property type="entry name" value="Homeodomain-like"/>
    <property type="match status" value="1"/>
</dbReference>
<evidence type="ECO:0000313" key="5">
    <source>
        <dbReference type="Proteomes" id="UP000087766"/>
    </source>
</evidence>
<accession>A0A1S3TBA2</accession>
<dbReference type="FunFam" id="1.10.10.60:FF:000351">
    <property type="entry name" value="Transcription factor GAMYB"/>
    <property type="match status" value="1"/>
</dbReference>
<feature type="domain" description="HTH myb-type" evidence="4">
    <location>
        <begin position="63"/>
        <end position="113"/>
    </location>
</feature>
<dbReference type="CDD" id="cd00167">
    <property type="entry name" value="SANT"/>
    <property type="match status" value="2"/>
</dbReference>
<feature type="domain" description="Myb-like" evidence="3">
    <location>
        <begin position="7"/>
        <end position="58"/>
    </location>
</feature>
<dbReference type="OrthoDB" id="2143914at2759"/>
<evidence type="ECO:0000256" key="1">
    <source>
        <dbReference type="ARBA" id="ARBA00004123"/>
    </source>
</evidence>
<reference evidence="6" key="2">
    <citation type="submission" date="2025-08" db="UniProtKB">
        <authorList>
            <consortium name="RefSeq"/>
        </authorList>
    </citation>
    <scope>IDENTIFICATION</scope>
    <source>
        <tissue evidence="6">Leaf</tissue>
    </source>
</reference>
<dbReference type="InterPro" id="IPR009057">
    <property type="entry name" value="Homeodomain-like_sf"/>
</dbReference>
<dbReference type="InterPro" id="IPR017930">
    <property type="entry name" value="Myb_dom"/>
</dbReference>
<comment type="subcellular location">
    <subcellularLocation>
        <location evidence="1">Nucleus</location>
    </subcellularLocation>
</comment>
<dbReference type="Pfam" id="PF13921">
    <property type="entry name" value="Myb_DNA-bind_6"/>
    <property type="match status" value="1"/>
</dbReference>
<dbReference type="RefSeq" id="XP_014491051.2">
    <property type="nucleotide sequence ID" value="XM_014635565.2"/>
</dbReference>